<feature type="domain" description="PDZ" evidence="4">
    <location>
        <begin position="863"/>
        <end position="915"/>
    </location>
</feature>
<dbReference type="GO" id="GO:0043113">
    <property type="term" value="P:receptor clustering"/>
    <property type="evidence" value="ECO:0007669"/>
    <property type="project" value="TreeGrafter"/>
</dbReference>
<sequence>MFRCLLPWRCTRQVESIDRTHCSLTFVPDEVYRYDRSLEELLLDANQIKDLPRPFFRLYNLRRLGLSDNEIARLPPEVGNLAHLQEFDISRNDICDIPENIKFCKSLTSLDLSGNPVSNLTELKVLEARENLIKYLPTDTVGSLPSLNELWLDGNLLKTLPPEVGNLKKLQIFDASENKIEFLPDDISGCTALTDLHLSQNLLEELPDTIGKLKKLQLIGSCTRLSVLSLRDNWLSRLPSEIGNCKSLHVFDVSGNRLECLPLSVGTLPLKALWLSENQSQPVLKLQTEDDEQTNGRVLTCFLLPQQGLGSLEMITNELTPAMGFDNLAQDDHEPEDIMRPRSGSEPSQFIRHDTPHPKDLKARHPKIIMHKIKDAGHLDGVVIKSRKSFTDEESGSDNEFRPSRTTMDEKPKVTEKKQTTVPESSDAKKGVGFSELKAEENDRAVADSEEGRSSDDDSEREPKIRFEGEDHPETEKHEKLRRRDTPHYLKSKRIDLQSSDPDKVKEILAKAGGKDSVEGSKAEVGPELKRKTTPPRRASEDENAAELEEQELVTVTKVVEEIEYTIHRNNRGLGINIAGGKGSTPFTGNDEGIFISKISENGPAGKDGILQTGDKILKVNGVNISSATHHEAVHVLKNAGNDIHLVVVREREDLEKRTVTKTSKENLAMAEDPDAVDAALEEAFEQEDANEVHNEPEFKLPPQVIEEPAKEETRKVGVRFAPEPEMEDIQTKTEGVFISKIADGGTAERDGRLQVGDKVLSINGKDMKIARHEDAVAMLTGGLSYVTLVVIREKVINKRMLPLSKLQEQSGVNKRLGTKPEMNHVSPEKTTVNHEDTNGVKDLDVEEIVLKKGNSPLGFSIIIPTGVAASTHLRVGDRMLMVNGKDMRNSTHQEAVAALIANVSLIKLLVRHDPPPKGLQEVHLYKGPGERLGISIRGGAKGHPGNPLDKSDEGIFVSKVNEGGVAFKDGRLKVGQRLLESWMASPAASINSGRTQSEESLDREPMVPPNEKAYEDIKKEIRRQEEEARKETERWEREEKERQVQRIFE</sequence>
<dbReference type="InterPro" id="IPR055414">
    <property type="entry name" value="LRR_R13L4/SHOC2-like"/>
</dbReference>
<dbReference type="Gene3D" id="3.80.10.10">
    <property type="entry name" value="Ribonuclease Inhibitor"/>
    <property type="match status" value="3"/>
</dbReference>
<dbReference type="InterPro" id="IPR001478">
    <property type="entry name" value="PDZ"/>
</dbReference>
<feature type="compositionally biased region" description="Basic and acidic residues" evidence="3">
    <location>
        <begin position="997"/>
        <end position="1006"/>
    </location>
</feature>
<dbReference type="EMBL" id="JARQWQ010000037">
    <property type="protein sequence ID" value="KAK2560192.1"/>
    <property type="molecule type" value="Genomic_DNA"/>
</dbReference>
<protein>
    <submittedName>
        <fullName evidence="5">Protein scribble-like protein</fullName>
    </submittedName>
</protein>
<feature type="compositionally biased region" description="Basic and acidic residues" evidence="3">
    <location>
        <begin position="399"/>
        <end position="419"/>
    </location>
</feature>
<name>A0AAD9V3W8_ACRCE</name>
<dbReference type="SMART" id="SM00369">
    <property type="entry name" value="LRR_TYP"/>
    <property type="match status" value="7"/>
</dbReference>
<feature type="compositionally biased region" description="Basic and acidic residues" evidence="3">
    <location>
        <begin position="1013"/>
        <end position="1050"/>
    </location>
</feature>
<dbReference type="GO" id="GO:0045197">
    <property type="term" value="P:establishment or maintenance of epithelial cell apical/basal polarity"/>
    <property type="evidence" value="ECO:0007669"/>
    <property type="project" value="TreeGrafter"/>
</dbReference>
<gene>
    <name evidence="5" type="ORF">P5673_017172</name>
</gene>
<feature type="region of interest" description="Disordered" evidence="3">
    <location>
        <begin position="987"/>
        <end position="1050"/>
    </location>
</feature>
<dbReference type="Gene3D" id="2.30.42.10">
    <property type="match status" value="4"/>
</dbReference>
<dbReference type="PROSITE" id="PS51450">
    <property type="entry name" value="LRR"/>
    <property type="match status" value="2"/>
</dbReference>
<feature type="region of interest" description="Disordered" evidence="3">
    <location>
        <begin position="389"/>
        <end position="548"/>
    </location>
</feature>
<feature type="domain" description="PDZ" evidence="4">
    <location>
        <begin position="564"/>
        <end position="652"/>
    </location>
</feature>
<evidence type="ECO:0000256" key="1">
    <source>
        <dbReference type="ARBA" id="ARBA00022614"/>
    </source>
</evidence>
<dbReference type="PROSITE" id="PS50106">
    <property type="entry name" value="PDZ"/>
    <property type="match status" value="4"/>
</dbReference>
<dbReference type="Proteomes" id="UP001249851">
    <property type="component" value="Unassembled WGS sequence"/>
</dbReference>
<evidence type="ECO:0000256" key="2">
    <source>
        <dbReference type="ARBA" id="ARBA00022737"/>
    </source>
</evidence>
<comment type="caution">
    <text evidence="5">The sequence shown here is derived from an EMBL/GenBank/DDBJ whole genome shotgun (WGS) entry which is preliminary data.</text>
</comment>
<feature type="compositionally biased region" description="Basic and acidic residues" evidence="3">
    <location>
        <begin position="351"/>
        <end position="361"/>
    </location>
</feature>
<dbReference type="SUPFAM" id="SSF50156">
    <property type="entry name" value="PDZ domain-like"/>
    <property type="match status" value="4"/>
</dbReference>
<keyword evidence="6" id="KW-1185">Reference proteome</keyword>
<dbReference type="SUPFAM" id="SSF52058">
    <property type="entry name" value="L domain-like"/>
    <property type="match status" value="1"/>
</dbReference>
<proteinExistence type="predicted"/>
<evidence type="ECO:0000256" key="3">
    <source>
        <dbReference type="SAM" id="MobiDB-lite"/>
    </source>
</evidence>
<feature type="region of interest" description="Disordered" evidence="3">
    <location>
        <begin position="335"/>
        <end position="361"/>
    </location>
</feature>
<dbReference type="InterPro" id="IPR036034">
    <property type="entry name" value="PDZ_sf"/>
</dbReference>
<dbReference type="InterPro" id="IPR050614">
    <property type="entry name" value="Synaptic_Scaffolding_LAP-MAGUK"/>
</dbReference>
<dbReference type="GO" id="GO:0019901">
    <property type="term" value="F:protein kinase binding"/>
    <property type="evidence" value="ECO:0007669"/>
    <property type="project" value="TreeGrafter"/>
</dbReference>
<evidence type="ECO:0000259" key="4">
    <source>
        <dbReference type="PROSITE" id="PS50106"/>
    </source>
</evidence>
<dbReference type="GO" id="GO:0097120">
    <property type="term" value="P:receptor localization to synapse"/>
    <property type="evidence" value="ECO:0007669"/>
    <property type="project" value="TreeGrafter"/>
</dbReference>
<organism evidence="5 6">
    <name type="scientific">Acropora cervicornis</name>
    <name type="common">Staghorn coral</name>
    <dbReference type="NCBI Taxonomy" id="6130"/>
    <lineage>
        <taxon>Eukaryota</taxon>
        <taxon>Metazoa</taxon>
        <taxon>Cnidaria</taxon>
        <taxon>Anthozoa</taxon>
        <taxon>Hexacorallia</taxon>
        <taxon>Scleractinia</taxon>
        <taxon>Astrocoeniina</taxon>
        <taxon>Acroporidae</taxon>
        <taxon>Acropora</taxon>
    </lineage>
</organism>
<feature type="region of interest" description="Disordered" evidence="3">
    <location>
        <begin position="817"/>
        <end position="837"/>
    </location>
</feature>
<dbReference type="InterPro" id="IPR001611">
    <property type="entry name" value="Leu-rich_rpt"/>
</dbReference>
<feature type="domain" description="PDZ" evidence="4">
    <location>
        <begin position="705"/>
        <end position="795"/>
    </location>
</feature>
<dbReference type="GO" id="GO:0098609">
    <property type="term" value="P:cell-cell adhesion"/>
    <property type="evidence" value="ECO:0007669"/>
    <property type="project" value="TreeGrafter"/>
</dbReference>
<dbReference type="AlphaFoldDB" id="A0AAD9V3W8"/>
<dbReference type="Pfam" id="PF23598">
    <property type="entry name" value="LRR_14"/>
    <property type="match status" value="1"/>
</dbReference>
<dbReference type="InterPro" id="IPR003591">
    <property type="entry name" value="Leu-rich_rpt_typical-subtyp"/>
</dbReference>
<dbReference type="CDD" id="cd06704">
    <property type="entry name" value="PDZ1_Scribble-like"/>
    <property type="match status" value="1"/>
</dbReference>
<feature type="domain" description="PDZ" evidence="4">
    <location>
        <begin position="922"/>
        <end position="981"/>
    </location>
</feature>
<feature type="compositionally biased region" description="Basic and acidic residues" evidence="3">
    <location>
        <begin position="437"/>
        <end position="531"/>
    </location>
</feature>
<keyword evidence="1" id="KW-0433">Leucine-rich repeat</keyword>
<dbReference type="PANTHER" id="PTHR23119:SF44">
    <property type="entry name" value="PROTEIN LAP4"/>
    <property type="match status" value="1"/>
</dbReference>
<dbReference type="PANTHER" id="PTHR23119">
    <property type="entry name" value="DISCS LARGE"/>
    <property type="match status" value="1"/>
</dbReference>
<keyword evidence="2" id="KW-0677">Repeat</keyword>
<reference evidence="5" key="1">
    <citation type="journal article" date="2023" name="G3 (Bethesda)">
        <title>Whole genome assembly and annotation of the endangered Caribbean coral Acropora cervicornis.</title>
        <authorList>
            <person name="Selwyn J.D."/>
            <person name="Vollmer S.V."/>
        </authorList>
    </citation>
    <scope>NUCLEOTIDE SEQUENCE</scope>
    <source>
        <strain evidence="5">K2</strain>
    </source>
</reference>
<dbReference type="Pfam" id="PF13855">
    <property type="entry name" value="LRR_8"/>
    <property type="match status" value="1"/>
</dbReference>
<dbReference type="FunFam" id="2.30.42.10:FF:000419">
    <property type="match status" value="1"/>
</dbReference>
<dbReference type="GO" id="GO:0005912">
    <property type="term" value="C:adherens junction"/>
    <property type="evidence" value="ECO:0007669"/>
    <property type="project" value="TreeGrafter"/>
</dbReference>
<accession>A0AAD9V3W8</accession>
<dbReference type="Pfam" id="PF00595">
    <property type="entry name" value="PDZ"/>
    <property type="match status" value="4"/>
</dbReference>
<reference evidence="5" key="2">
    <citation type="journal article" date="2023" name="Science">
        <title>Genomic signatures of disease resistance in endangered staghorn corals.</title>
        <authorList>
            <person name="Vollmer S.V."/>
            <person name="Selwyn J.D."/>
            <person name="Despard B.A."/>
            <person name="Roesel C.L."/>
        </authorList>
    </citation>
    <scope>NUCLEOTIDE SEQUENCE</scope>
    <source>
        <strain evidence="5">K2</strain>
    </source>
</reference>
<dbReference type="InterPro" id="IPR032675">
    <property type="entry name" value="LRR_dom_sf"/>
</dbReference>
<dbReference type="SMART" id="SM00228">
    <property type="entry name" value="PDZ"/>
    <property type="match status" value="4"/>
</dbReference>
<evidence type="ECO:0000313" key="5">
    <source>
        <dbReference type="EMBL" id="KAK2560192.1"/>
    </source>
</evidence>
<dbReference type="GO" id="GO:0016323">
    <property type="term" value="C:basolateral plasma membrane"/>
    <property type="evidence" value="ECO:0007669"/>
    <property type="project" value="TreeGrafter"/>
</dbReference>
<evidence type="ECO:0000313" key="6">
    <source>
        <dbReference type="Proteomes" id="UP001249851"/>
    </source>
</evidence>